<dbReference type="EMBL" id="HF936108">
    <property type="protein sequence ID" value="CCX14991.1"/>
    <property type="molecule type" value="Genomic_DNA"/>
</dbReference>
<feature type="compositionally biased region" description="Polar residues" evidence="1">
    <location>
        <begin position="642"/>
        <end position="688"/>
    </location>
</feature>
<keyword evidence="4" id="KW-1185">Reference proteome</keyword>
<feature type="region of interest" description="Disordered" evidence="1">
    <location>
        <begin position="71"/>
        <end position="102"/>
    </location>
</feature>
<evidence type="ECO:0000256" key="2">
    <source>
        <dbReference type="SAM" id="Phobius"/>
    </source>
</evidence>
<evidence type="ECO:0000313" key="4">
    <source>
        <dbReference type="Proteomes" id="UP000018144"/>
    </source>
</evidence>
<feature type="transmembrane region" description="Helical" evidence="2">
    <location>
        <begin position="550"/>
        <end position="571"/>
    </location>
</feature>
<keyword evidence="2" id="KW-1133">Transmembrane helix</keyword>
<keyword evidence="2" id="KW-0812">Transmembrane</keyword>
<keyword evidence="2" id="KW-0472">Membrane</keyword>
<name>U4LA83_PYROM</name>
<organism evidence="3 4">
    <name type="scientific">Pyronema omphalodes (strain CBS 100304)</name>
    <name type="common">Pyronema confluens</name>
    <dbReference type="NCBI Taxonomy" id="1076935"/>
    <lineage>
        <taxon>Eukaryota</taxon>
        <taxon>Fungi</taxon>
        <taxon>Dikarya</taxon>
        <taxon>Ascomycota</taxon>
        <taxon>Pezizomycotina</taxon>
        <taxon>Pezizomycetes</taxon>
        <taxon>Pezizales</taxon>
        <taxon>Pyronemataceae</taxon>
        <taxon>Pyronema</taxon>
    </lineage>
</organism>
<reference evidence="3 4" key="1">
    <citation type="journal article" date="2013" name="PLoS Genet.">
        <title>The genome and development-dependent transcriptomes of Pyronema confluens: a window into fungal evolution.</title>
        <authorList>
            <person name="Traeger S."/>
            <person name="Altegoer F."/>
            <person name="Freitag M."/>
            <person name="Gabaldon T."/>
            <person name="Kempken F."/>
            <person name="Kumar A."/>
            <person name="Marcet-Houben M."/>
            <person name="Poggeler S."/>
            <person name="Stajich J.E."/>
            <person name="Nowrousian M."/>
        </authorList>
    </citation>
    <scope>NUCLEOTIDE SEQUENCE [LARGE SCALE GENOMIC DNA]</scope>
    <source>
        <strain evidence="4">CBS 100304</strain>
        <tissue evidence="3">Vegetative mycelium</tissue>
    </source>
</reference>
<sequence>MASQGTMPGSPRSSRLRRPRNCSHDAGNTMFAPNQQIVLNKATNLLDNFNLPSLPTDTNPVYYEYANNVDNAGSRRGSVEQRSTAQNSTEPHSTEQHTYQQLPYQPERDTHTTLLDCRRVASFIQRGIGSSFFQVVEFMDCLDLENFFSETEADDKGNRYPKYGFSLSFPPEIHQFMLSDVSVEASRESATIFVRIPYLSREGSHVQGLSMKLTDYMTTLGTQNTGEDDIWVHQAWFVLVNGRAILAARSPGDSNSSSNARPILAPRQHRQGALHALMHMISNMVQSSEELLLESFTDTTTGYEFQSFIDDWPTKLAQHQSRLVGVRRVLDDQLKVLKRLKDILDQSLTLTTTRLGVDDDSRYERSMIHIPVISDQTIPQISCAIRQINIVLQNRQTIRENIAQLISTVRYLTNLSEMKTLQTKLDTSSTNTSNAITEKIEALQTTVQNSSTTGNNQITEALKSTLDATTTATTEQAKVLKTTLEDSNVVTKEVAKEQMKYAEALNDEIAYQGKSISAFTALNVLFLPLGFFAQFLGLDASGEFGKKQSLFWAITAPFTAAIMGITLHYVIVSQYEPRKVGRFIWGLISEWRADPVLDRASVRAQKRFLNGLPLYKIKLESSRTMASNSTGTLPLELDRTPANGNSNTSPQELGNFAATHSNTQIPGTAHASGSNSQSPANALASTLDPSGPAVISAATASPPVPSSTPVTASNSLGPATTPAAPSNAPGQGSRPAISSNPPGPSSRPATFSNRPATSGNSAAARYTPPVLPSIEYLLPPNENKEINSQPLLFGSLNLPNLPLRSPGVFRFDKSTGYLFLNAIDKHDYMYYAHISPTFPSDGKAERRIVWKKIRLPFEQEPLFFKGKFKQLRDASGVEELWAVLSGGGKTLWYKEFEFEGHRSVHNPTGPKGIVRKKMMNSQGVMATTLGVTAFMSGQHVTTVDAPDSVKVIDKTRRFWGFVDPKSVTGAGIRDPKMLMIDGLKADVERPEYYRLILEPVSVEDMIGR</sequence>
<dbReference type="STRING" id="1076935.U4LA83"/>
<dbReference type="eggNOG" id="ENOG502SZ5Z">
    <property type="taxonomic scope" value="Eukaryota"/>
</dbReference>
<feature type="compositionally biased region" description="Low complexity" evidence="1">
    <location>
        <begin position="692"/>
        <end position="729"/>
    </location>
</feature>
<proteinExistence type="predicted"/>
<feature type="region of interest" description="Disordered" evidence="1">
    <location>
        <begin position="627"/>
        <end position="765"/>
    </location>
</feature>
<gene>
    <name evidence="3" type="ORF">PCON_01217</name>
</gene>
<dbReference type="Proteomes" id="UP000018144">
    <property type="component" value="Unassembled WGS sequence"/>
</dbReference>
<feature type="transmembrane region" description="Helical" evidence="2">
    <location>
        <begin position="516"/>
        <end position="538"/>
    </location>
</feature>
<feature type="compositionally biased region" description="Polar residues" evidence="1">
    <location>
        <begin position="747"/>
        <end position="761"/>
    </location>
</feature>
<dbReference type="OrthoDB" id="5430750at2759"/>
<evidence type="ECO:0000313" key="3">
    <source>
        <dbReference type="EMBL" id="CCX14991.1"/>
    </source>
</evidence>
<protein>
    <submittedName>
        <fullName evidence="3">Uncharacterized protein</fullName>
    </submittedName>
</protein>
<dbReference type="AlphaFoldDB" id="U4LA83"/>
<feature type="region of interest" description="Disordered" evidence="1">
    <location>
        <begin position="1"/>
        <end position="29"/>
    </location>
</feature>
<accession>U4LA83</accession>
<evidence type="ECO:0000256" key="1">
    <source>
        <dbReference type="SAM" id="MobiDB-lite"/>
    </source>
</evidence>
<feature type="compositionally biased region" description="Polar residues" evidence="1">
    <location>
        <begin position="80"/>
        <end position="102"/>
    </location>
</feature>